<dbReference type="AlphaFoldDB" id="A0A7I7MHS8"/>
<dbReference type="EMBL" id="AP022574">
    <property type="protein sequence ID" value="BBX71073.1"/>
    <property type="molecule type" value="Genomic_DNA"/>
</dbReference>
<evidence type="ECO:0000313" key="3">
    <source>
        <dbReference type="Proteomes" id="UP000466514"/>
    </source>
</evidence>
<reference evidence="2 3" key="1">
    <citation type="journal article" date="2019" name="Emerg. Microbes Infect.">
        <title>Comprehensive subspecies identification of 175 nontuberculous mycobacteria species based on 7547 genomic profiles.</title>
        <authorList>
            <person name="Matsumoto Y."/>
            <person name="Kinjo T."/>
            <person name="Motooka D."/>
            <person name="Nabeya D."/>
            <person name="Jung N."/>
            <person name="Uechi K."/>
            <person name="Horii T."/>
            <person name="Iida T."/>
            <person name="Fujita J."/>
            <person name="Nakamura S."/>
        </authorList>
    </citation>
    <scope>NUCLEOTIDE SEQUENCE [LARGE SCALE GENOMIC DNA]</scope>
    <source>
        <strain evidence="2 3">JCM 13323</strain>
    </source>
</reference>
<keyword evidence="1" id="KW-1133">Transmembrane helix</keyword>
<dbReference type="Proteomes" id="UP000466514">
    <property type="component" value="Chromosome"/>
</dbReference>
<feature type="transmembrane region" description="Helical" evidence="1">
    <location>
        <begin position="12"/>
        <end position="37"/>
    </location>
</feature>
<evidence type="ECO:0008006" key="4">
    <source>
        <dbReference type="Google" id="ProtNLM"/>
    </source>
</evidence>
<keyword evidence="3" id="KW-1185">Reference proteome</keyword>
<gene>
    <name evidence="2" type="ORF">MPSYJ_45340</name>
</gene>
<evidence type="ECO:0000256" key="1">
    <source>
        <dbReference type="SAM" id="Phobius"/>
    </source>
</evidence>
<dbReference type="KEGG" id="mpsc:MPSYJ_45340"/>
<accession>A0A7I7MHS8</accession>
<organism evidence="2 3">
    <name type="scientific">Mycolicibacterium psychrotolerans</name>
    <dbReference type="NCBI Taxonomy" id="216929"/>
    <lineage>
        <taxon>Bacteria</taxon>
        <taxon>Bacillati</taxon>
        <taxon>Actinomycetota</taxon>
        <taxon>Actinomycetes</taxon>
        <taxon>Mycobacteriales</taxon>
        <taxon>Mycobacteriaceae</taxon>
        <taxon>Mycolicibacterium</taxon>
    </lineage>
</organism>
<protein>
    <recommendedName>
        <fullName evidence="4">YrhK domain-containing protein</fullName>
    </recommendedName>
</protein>
<feature type="transmembrane region" description="Helical" evidence="1">
    <location>
        <begin position="57"/>
        <end position="76"/>
    </location>
</feature>
<keyword evidence="1" id="KW-0812">Transmembrane</keyword>
<feature type="transmembrane region" description="Helical" evidence="1">
    <location>
        <begin position="83"/>
        <end position="103"/>
    </location>
</feature>
<feature type="transmembrane region" description="Helical" evidence="1">
    <location>
        <begin position="115"/>
        <end position="136"/>
    </location>
</feature>
<name>A0A7I7MHS8_9MYCO</name>
<evidence type="ECO:0000313" key="2">
    <source>
        <dbReference type="EMBL" id="BBX71073.1"/>
    </source>
</evidence>
<keyword evidence="1" id="KW-0472">Membrane</keyword>
<sequence length="143" mass="14840">MQLRLADPAARAEWSSAAVQFAGTLLFNLSTGAAVWAHAVAAQRRYVWVPDATGSTAFLLSGILGMVAVAAAAGLIDLRSRDWLAGAVNLLGCVAFAVSAAAAFVRKTGVTEDEWLANVGTFIGALCFLVAALLLLPRAAQPR</sequence>
<proteinExistence type="predicted"/>